<proteinExistence type="predicted"/>
<dbReference type="RefSeq" id="WP_184854688.1">
    <property type="nucleotide sequence ID" value="NZ_BAABFE010000021.1"/>
</dbReference>
<sequence>MSRLSTLLRLEAAETETVQDASMVGHFHLAEQPLIFLPLNRSGTEATLLAVMFGDEPDRPQLLVAPPHGRPAAFLEELAGHILTYIEGFQNTEYLPAKGKKPARERHTHAPQLLVANRRSLPYVGRLGRALRFTEPPEGSDPARSVGRLGQWLTFFADHAEQPGSALLLALTDLLATRWITGQSRLEDEYLAALLAWIDPPPGTTGLRAALDAENPQVPGPDGQLHRPAGPATDPSFDSLELDPLLTAYDDAAKEGNAAAMIRLTDRLHTLLHNYLKPTWDDAWHALGLLRNLPQTHDAQRRWAADRDRFTAYTTYLAADGRPQPIKDDPVSAARRLARMELAQGAFDAHRALEDPYFMAERRTTGEAVAGTVTEVDAHHTVPGARSPKLRPRLTLHTTDPVRLDIGHLLAGPHNPRVHMAVRAITPHGQGTDLLLEVMTLTGTVNKPRTDSVPAVGDLLELTFAPEFFSRPPFPRRENTPWTHGGPQHNHPAAVLEETEEPQP</sequence>
<dbReference type="AlphaFoldDB" id="A0AA89QE93"/>
<organism evidence="2 3">
    <name type="scientific">Streptomyces collinus</name>
    <dbReference type="NCBI Taxonomy" id="42684"/>
    <lineage>
        <taxon>Bacteria</taxon>
        <taxon>Bacillati</taxon>
        <taxon>Actinomycetota</taxon>
        <taxon>Actinomycetes</taxon>
        <taxon>Kitasatosporales</taxon>
        <taxon>Streptomycetaceae</taxon>
        <taxon>Streptomyces</taxon>
    </lineage>
</organism>
<evidence type="ECO:0000313" key="2">
    <source>
        <dbReference type="EMBL" id="MBB5816930.1"/>
    </source>
</evidence>
<evidence type="ECO:0000256" key="1">
    <source>
        <dbReference type="SAM" id="MobiDB-lite"/>
    </source>
</evidence>
<protein>
    <submittedName>
        <fullName evidence="2">Uncharacterized protein</fullName>
    </submittedName>
</protein>
<accession>A0AA89QE93</accession>
<feature type="region of interest" description="Disordered" evidence="1">
    <location>
        <begin position="469"/>
        <end position="504"/>
    </location>
</feature>
<dbReference type="EMBL" id="JACHLX010000002">
    <property type="protein sequence ID" value="MBB5816930.1"/>
    <property type="molecule type" value="Genomic_DNA"/>
</dbReference>
<dbReference type="GeneID" id="93835802"/>
<dbReference type="Proteomes" id="UP000579531">
    <property type="component" value="Unassembled WGS sequence"/>
</dbReference>
<reference evidence="2 3" key="1">
    <citation type="submission" date="2020-08" db="EMBL/GenBank/DDBJ databases">
        <title>Sequencing the genomes of 1000 actinobacteria strains.</title>
        <authorList>
            <person name="Klenk H.-P."/>
        </authorList>
    </citation>
    <scope>NUCLEOTIDE SEQUENCE [LARGE SCALE GENOMIC DNA]</scope>
    <source>
        <strain evidence="2 3">DSM 40129</strain>
    </source>
</reference>
<comment type="caution">
    <text evidence="2">The sequence shown here is derived from an EMBL/GenBank/DDBJ whole genome shotgun (WGS) entry which is preliminary data.</text>
</comment>
<gene>
    <name evidence="2" type="ORF">HNR72_008052</name>
</gene>
<name>A0AA89QE93_STRCU</name>
<keyword evidence="3" id="KW-1185">Reference proteome</keyword>
<evidence type="ECO:0000313" key="3">
    <source>
        <dbReference type="Proteomes" id="UP000579531"/>
    </source>
</evidence>